<dbReference type="InterPro" id="IPR021424">
    <property type="entry name" value="PorA"/>
</dbReference>
<dbReference type="Pfam" id="PF11271">
    <property type="entry name" value="PorA"/>
    <property type="match status" value="1"/>
</dbReference>
<dbReference type="Proteomes" id="UP001595696">
    <property type="component" value="Unassembled WGS sequence"/>
</dbReference>
<protein>
    <submittedName>
        <fullName evidence="4">Porin PorA family protein</fullName>
    </submittedName>
</protein>
<reference evidence="5" key="1">
    <citation type="journal article" date="2019" name="Int. J. Syst. Evol. Microbiol.">
        <title>The Global Catalogue of Microorganisms (GCM) 10K type strain sequencing project: providing services to taxonomists for standard genome sequencing and annotation.</title>
        <authorList>
            <consortium name="The Broad Institute Genomics Platform"/>
            <consortium name="The Broad Institute Genome Sequencing Center for Infectious Disease"/>
            <person name="Wu L."/>
            <person name="Ma J."/>
        </authorList>
    </citation>
    <scope>NUCLEOTIDE SEQUENCE [LARGE SCALE GENOMIC DNA]</scope>
    <source>
        <strain evidence="5">CGMCC 4.7330</strain>
    </source>
</reference>
<keyword evidence="3" id="KW-0732">Signal</keyword>
<dbReference type="RefSeq" id="WP_378613877.1">
    <property type="nucleotide sequence ID" value="NZ_JBHSAX010000016.1"/>
</dbReference>
<feature type="region of interest" description="Disordered" evidence="1">
    <location>
        <begin position="327"/>
        <end position="353"/>
    </location>
</feature>
<evidence type="ECO:0000256" key="1">
    <source>
        <dbReference type="SAM" id="MobiDB-lite"/>
    </source>
</evidence>
<gene>
    <name evidence="4" type="ORF">ACFO0B_19110</name>
</gene>
<feature type="transmembrane region" description="Helical" evidence="2">
    <location>
        <begin position="297"/>
        <end position="321"/>
    </location>
</feature>
<evidence type="ECO:0000256" key="2">
    <source>
        <dbReference type="SAM" id="Phobius"/>
    </source>
</evidence>
<dbReference type="EMBL" id="JBHSAX010000016">
    <property type="protein sequence ID" value="MFC3964101.1"/>
    <property type="molecule type" value="Genomic_DNA"/>
</dbReference>
<keyword evidence="2" id="KW-1133">Transmembrane helix</keyword>
<keyword evidence="5" id="KW-1185">Reference proteome</keyword>
<sequence length="353" mass="37091">MTRKILVSALAVLGVLLVAAAVLAPGQLRDSAVRVPGDFTQETVLAGTASLLDRSSVMVPGPLKVEQGTEIRIDTTTAAESRTEADDLVVRTEAKGVTGAGTEFHSAIDVVTVDPGTRIAVAAPESTMQAPAAATAKPTPARTGTYWTFPADTARADLPYFDTATLTPVTARYLDADREIEGQQVLHFRFEVRDYDMAGSPANSQPARLPLPAAKWGLAGDEVLTMNLYYTLVQDMWVEPETGSVLDTVVQPTSYFAAAPGDPNQVVVYAGELRFTPETVTALARSAQDGRDSLRLVFVYVPIGIAVVGGLLVLLAAYLAVRGRRRPGTGGGTAGPAPAAATEDRPDPVTTGS</sequence>
<keyword evidence="2" id="KW-0812">Transmembrane</keyword>
<accession>A0ABV8DX36</accession>
<evidence type="ECO:0000313" key="5">
    <source>
        <dbReference type="Proteomes" id="UP001595696"/>
    </source>
</evidence>
<proteinExistence type="predicted"/>
<evidence type="ECO:0000313" key="4">
    <source>
        <dbReference type="EMBL" id="MFC3964101.1"/>
    </source>
</evidence>
<name>A0ABV8DX36_9NOCA</name>
<feature type="chain" id="PRO_5046556163" evidence="3">
    <location>
        <begin position="25"/>
        <end position="353"/>
    </location>
</feature>
<comment type="caution">
    <text evidence="4">The sequence shown here is derived from an EMBL/GenBank/DDBJ whole genome shotgun (WGS) entry which is preliminary data.</text>
</comment>
<evidence type="ECO:0000256" key="3">
    <source>
        <dbReference type="SAM" id="SignalP"/>
    </source>
</evidence>
<feature type="signal peptide" evidence="3">
    <location>
        <begin position="1"/>
        <end position="24"/>
    </location>
</feature>
<organism evidence="4 5">
    <name type="scientific">Nocardia jiangsuensis</name>
    <dbReference type="NCBI Taxonomy" id="1691563"/>
    <lineage>
        <taxon>Bacteria</taxon>
        <taxon>Bacillati</taxon>
        <taxon>Actinomycetota</taxon>
        <taxon>Actinomycetes</taxon>
        <taxon>Mycobacteriales</taxon>
        <taxon>Nocardiaceae</taxon>
        <taxon>Nocardia</taxon>
    </lineage>
</organism>
<keyword evidence="2" id="KW-0472">Membrane</keyword>